<evidence type="ECO:0000256" key="2">
    <source>
        <dbReference type="ARBA" id="ARBA00022692"/>
    </source>
</evidence>
<dbReference type="KEGG" id="sdyn:Mal52_22910"/>
<keyword evidence="5" id="KW-0998">Cell outer membrane</keyword>
<dbReference type="PANTHER" id="PTHR12815">
    <property type="entry name" value="SORTING AND ASSEMBLY MACHINERY SAMM50 PROTEIN FAMILY MEMBER"/>
    <property type="match status" value="1"/>
</dbReference>
<keyword evidence="4" id="KW-0472">Membrane</keyword>
<dbReference type="Pfam" id="PF01103">
    <property type="entry name" value="Omp85"/>
    <property type="match status" value="1"/>
</dbReference>
<sequence>MNGVHIDTHGRRTLGRRRCAGLCALAVLVFVTAGSVSPDLGLRVAAAQEEVVRTVGGETLLKIRRVEVEGNRTIPVDAIARKIKIRPDQEVTAQQIRAEVQSLHKTRWFIDVKEKLRETDDGDGYVLVFNVRERPILQDVVYKGNEEIKTKQLAAITNLRKGSAFDVSLNRDSVRAIESYYHEKGFIHCKVTLEKGDHEDDREVIFLIDEGPKVVVTKIKFEGNDFFSGPLLRTKVVTKTRKLGFFGGKFDPATIPDDIVALKEYYFSLGFFDVKIENDVKQSKDGSKVQLTYTIDEGIRYKVGEIRFNGPRVIAEETFREQLKLREGDEFDERKLNADIAMIKAAYGKLGRIFAVVNTGSKYYDEPGKMDLVFDVNEDQPYRINKIIVKFKGEYPTTKESTVLDRIPIKPGDLADPAVLKLAKSRLEGSQLFAGRGQPGTPPSLEVKQIDDEQTETAAREVIRAQYTDAPAQNPIINNSPQGDPFGESLSLPPANWVNPRMLDLEVGVEEAQTGRLMIGAGVNSDSGLVGSVVLDERNFDIMRPPTSWDDIWSGRAWRGAGQQFRLEAVPGTVVNRYLANWRDPYAFTFLDRDVSFGVSGFFFNRIYDDWDEQRLGGRVTLGMQLDREWSLGTAFRLEDVEISNPDVPTPPSLEEAVGNNFLSTVRTSISHDTRDAAFLPSEGHFVEAAYEQAFGDYSYPKFELEGSQYFQVGSRADGSGRQIVTLRGQFGYTGEDTPIFEKFYAGGYQSFRGFRFRGVSPREFDVTVGGEFLTLGTVEYMVPLMANDSVQAVVFSDFGTVEENVTFRHFRASVGAGLRITVPALGPVPLALDWAVPVADQPYDDRQLFAFYFGVFN</sequence>
<evidence type="ECO:0000259" key="6">
    <source>
        <dbReference type="PROSITE" id="PS51779"/>
    </source>
</evidence>
<dbReference type="InterPro" id="IPR010827">
    <property type="entry name" value="BamA/TamA_POTRA"/>
</dbReference>
<organism evidence="7 8">
    <name type="scientific">Symmachiella dynata</name>
    <dbReference type="NCBI Taxonomy" id="2527995"/>
    <lineage>
        <taxon>Bacteria</taxon>
        <taxon>Pseudomonadati</taxon>
        <taxon>Planctomycetota</taxon>
        <taxon>Planctomycetia</taxon>
        <taxon>Planctomycetales</taxon>
        <taxon>Planctomycetaceae</taxon>
        <taxon>Symmachiella</taxon>
    </lineage>
</organism>
<dbReference type="Gene3D" id="2.40.160.50">
    <property type="entry name" value="membrane protein fhac: a member of the omp85/tpsb transporter family"/>
    <property type="match status" value="1"/>
</dbReference>
<evidence type="ECO:0000256" key="5">
    <source>
        <dbReference type="ARBA" id="ARBA00023237"/>
    </source>
</evidence>
<feature type="domain" description="POTRA" evidence="6">
    <location>
        <begin position="135"/>
        <end position="211"/>
    </location>
</feature>
<proteinExistence type="predicted"/>
<keyword evidence="8" id="KW-1185">Reference proteome</keyword>
<dbReference type="Proteomes" id="UP000319383">
    <property type="component" value="Chromosome"/>
</dbReference>
<dbReference type="PROSITE" id="PS51779">
    <property type="entry name" value="POTRA"/>
    <property type="match status" value="3"/>
</dbReference>
<evidence type="ECO:0000313" key="7">
    <source>
        <dbReference type="EMBL" id="QDU43814.1"/>
    </source>
</evidence>
<dbReference type="AlphaFoldDB" id="A0A517ZMX2"/>
<evidence type="ECO:0000256" key="4">
    <source>
        <dbReference type="ARBA" id="ARBA00023136"/>
    </source>
</evidence>
<keyword evidence="2" id="KW-0812">Transmembrane</keyword>
<feature type="domain" description="POTRA" evidence="6">
    <location>
        <begin position="214"/>
        <end position="298"/>
    </location>
</feature>
<protein>
    <submittedName>
        <fullName evidence="7">Outer membrane protein assembly factor BamA</fullName>
    </submittedName>
</protein>
<comment type="subcellular location">
    <subcellularLocation>
        <location evidence="1">Membrane</location>
    </subcellularLocation>
</comment>
<dbReference type="GO" id="GO:0019867">
    <property type="term" value="C:outer membrane"/>
    <property type="evidence" value="ECO:0007669"/>
    <property type="project" value="InterPro"/>
</dbReference>
<dbReference type="Gene3D" id="3.10.20.310">
    <property type="entry name" value="membrane protein fhac"/>
    <property type="match status" value="5"/>
</dbReference>
<evidence type="ECO:0000256" key="1">
    <source>
        <dbReference type="ARBA" id="ARBA00004370"/>
    </source>
</evidence>
<reference evidence="7 8" key="1">
    <citation type="submission" date="2019-02" db="EMBL/GenBank/DDBJ databases">
        <title>Deep-cultivation of Planctomycetes and their phenomic and genomic characterization uncovers novel biology.</title>
        <authorList>
            <person name="Wiegand S."/>
            <person name="Jogler M."/>
            <person name="Boedeker C."/>
            <person name="Pinto D."/>
            <person name="Vollmers J."/>
            <person name="Rivas-Marin E."/>
            <person name="Kohn T."/>
            <person name="Peeters S.H."/>
            <person name="Heuer A."/>
            <person name="Rast P."/>
            <person name="Oberbeckmann S."/>
            <person name="Bunk B."/>
            <person name="Jeske O."/>
            <person name="Meyerdierks A."/>
            <person name="Storesund J.E."/>
            <person name="Kallscheuer N."/>
            <person name="Luecker S."/>
            <person name="Lage O.M."/>
            <person name="Pohl T."/>
            <person name="Merkel B.J."/>
            <person name="Hornburger P."/>
            <person name="Mueller R.-W."/>
            <person name="Bruemmer F."/>
            <person name="Labrenz M."/>
            <person name="Spormann A.M."/>
            <person name="Op den Camp H."/>
            <person name="Overmann J."/>
            <person name="Amann R."/>
            <person name="Jetten M.S.M."/>
            <person name="Mascher T."/>
            <person name="Medema M.H."/>
            <person name="Devos D.P."/>
            <person name="Kaster A.-K."/>
            <person name="Ovreas L."/>
            <person name="Rohde M."/>
            <person name="Galperin M.Y."/>
            <person name="Jogler C."/>
        </authorList>
    </citation>
    <scope>NUCLEOTIDE SEQUENCE [LARGE SCALE GENOMIC DNA]</scope>
    <source>
        <strain evidence="7 8">Mal52</strain>
    </source>
</reference>
<dbReference type="InterPro" id="IPR039910">
    <property type="entry name" value="D15-like"/>
</dbReference>
<dbReference type="PANTHER" id="PTHR12815:SF47">
    <property type="entry name" value="TRANSLOCATION AND ASSEMBLY MODULE SUBUNIT TAMA"/>
    <property type="match status" value="1"/>
</dbReference>
<dbReference type="EMBL" id="CP036276">
    <property type="protein sequence ID" value="QDU43814.1"/>
    <property type="molecule type" value="Genomic_DNA"/>
</dbReference>
<feature type="domain" description="POTRA" evidence="6">
    <location>
        <begin position="61"/>
        <end position="134"/>
    </location>
</feature>
<accession>A0A517ZMX2</accession>
<dbReference type="Pfam" id="PF07244">
    <property type="entry name" value="POTRA"/>
    <property type="match status" value="4"/>
</dbReference>
<evidence type="ECO:0000313" key="8">
    <source>
        <dbReference type="Proteomes" id="UP000319383"/>
    </source>
</evidence>
<evidence type="ECO:0000256" key="3">
    <source>
        <dbReference type="ARBA" id="ARBA00022729"/>
    </source>
</evidence>
<keyword evidence="3" id="KW-0732">Signal</keyword>
<dbReference type="InterPro" id="IPR000184">
    <property type="entry name" value="Bac_surfAg_D15"/>
</dbReference>
<name>A0A517ZMX2_9PLAN</name>
<gene>
    <name evidence="7" type="primary">bamA</name>
    <name evidence="7" type="ORF">Mal52_22910</name>
</gene>
<dbReference type="InterPro" id="IPR034746">
    <property type="entry name" value="POTRA"/>
</dbReference>